<dbReference type="Proteomes" id="UP000031549">
    <property type="component" value="Unassembled WGS sequence"/>
</dbReference>
<gene>
    <name evidence="1" type="ORF">PI95_028575</name>
</gene>
<dbReference type="AlphaFoldDB" id="A0A846HI65"/>
<comment type="caution">
    <text evidence="1">The sequence shown here is derived from an EMBL/GenBank/DDBJ whole genome shotgun (WGS) entry which is preliminary data.</text>
</comment>
<dbReference type="Pfam" id="PF16734">
    <property type="entry name" value="Pilin_GH"/>
    <property type="match status" value="1"/>
</dbReference>
<dbReference type="EMBL" id="JTCM02000107">
    <property type="protein sequence ID" value="NEU76364.1"/>
    <property type="molecule type" value="Genomic_DNA"/>
</dbReference>
<keyword evidence="2" id="KW-1185">Reference proteome</keyword>
<sequence>MYPNLLKINKRHTLQLLTNSIIIGLLATLNTTVLAQNQITPLPRQSQPGNTTNVNQKLLGQWKAKDPSSSETLIFIFTPQGKLFSLPSNSNTPVALEFQYRINPTFKPMHLDVTIPSSTEPVLTIFEFLADGKMRLQLHGTNPGQPRPKAFSANAMIFEKISDATTLPENVQVFNGEPENQASSQTAVEGKQIITAMNRAQQAYYLENNKFATTIEQLAIGIKPETESYQYRILPQGKSTSRVMMTATAKSPESKSYTSAVFVTKVNGENLTIAGICETNSLSKIPPVMLKFIPSKEGGQIQCPAGSSLLR</sequence>
<organism evidence="1 2">
    <name type="scientific">Hassallia byssoidea VB512170</name>
    <dbReference type="NCBI Taxonomy" id="1304833"/>
    <lineage>
        <taxon>Bacteria</taxon>
        <taxon>Bacillati</taxon>
        <taxon>Cyanobacteriota</taxon>
        <taxon>Cyanophyceae</taxon>
        <taxon>Nostocales</taxon>
        <taxon>Tolypothrichaceae</taxon>
        <taxon>Hassallia</taxon>
    </lineage>
</organism>
<dbReference type="RefSeq" id="WP_063842310.1">
    <property type="nucleotide sequence ID" value="NZ_JTCM02000107.1"/>
</dbReference>
<proteinExistence type="predicted"/>
<accession>A0A846HI65</accession>
<dbReference type="InterPro" id="IPR031975">
    <property type="entry name" value="Pilin_GH"/>
</dbReference>
<protein>
    <submittedName>
        <fullName evidence="1">Uncharacterized protein</fullName>
    </submittedName>
</protein>
<reference evidence="1 2" key="1">
    <citation type="journal article" date="2015" name="Genome Announc.">
        <title>Draft Genome Sequence of Cyanobacterium Hassallia byssoidea Strain VB512170, Isolated from Monuments in India.</title>
        <authorList>
            <person name="Singh D."/>
            <person name="Chandrababunaidu M.M."/>
            <person name="Panda A."/>
            <person name="Sen D."/>
            <person name="Bhattacharyya S."/>
            <person name="Adhikary S.P."/>
            <person name="Tripathy S."/>
        </authorList>
    </citation>
    <scope>NUCLEOTIDE SEQUENCE [LARGE SCALE GENOMIC DNA]</scope>
    <source>
        <strain evidence="1 2">VB512170</strain>
    </source>
</reference>
<name>A0A846HI65_9CYAN</name>
<evidence type="ECO:0000313" key="1">
    <source>
        <dbReference type="EMBL" id="NEU76364.1"/>
    </source>
</evidence>
<evidence type="ECO:0000313" key="2">
    <source>
        <dbReference type="Proteomes" id="UP000031549"/>
    </source>
</evidence>